<name>A0ABS8HX66_9FIRM</name>
<protein>
    <recommendedName>
        <fullName evidence="1">YqbQ/XkdQ domain-containing protein</fullName>
    </recommendedName>
</protein>
<dbReference type="EMBL" id="JAJHJB010000037">
    <property type="protein sequence ID" value="MCC5467620.1"/>
    <property type="molecule type" value="Genomic_DNA"/>
</dbReference>
<dbReference type="SUPFAM" id="SSF69279">
    <property type="entry name" value="Phage tail proteins"/>
    <property type="match status" value="1"/>
</dbReference>
<reference evidence="2" key="1">
    <citation type="submission" date="2021-11" db="EMBL/GenBank/DDBJ databases">
        <title>Description of a new species Pelosinus isolated from the bottom sediments of Lake Baikal.</title>
        <authorList>
            <person name="Zakharyuk A."/>
        </authorList>
    </citation>
    <scope>NUCLEOTIDE SEQUENCE</scope>
    <source>
        <strain evidence="2">Bkl1</strain>
    </source>
</reference>
<feature type="domain" description="YqbQ/XkdQ" evidence="1">
    <location>
        <begin position="200"/>
        <end position="326"/>
    </location>
</feature>
<gene>
    <name evidence="2" type="ORF">LMF89_19995</name>
</gene>
<organism evidence="2 3">
    <name type="scientific">Pelosinus baikalensis</name>
    <dbReference type="NCBI Taxonomy" id="2892015"/>
    <lineage>
        <taxon>Bacteria</taxon>
        <taxon>Bacillati</taxon>
        <taxon>Bacillota</taxon>
        <taxon>Negativicutes</taxon>
        <taxon>Selenomonadales</taxon>
        <taxon>Sporomusaceae</taxon>
        <taxon>Pelosinus</taxon>
    </lineage>
</organism>
<comment type="caution">
    <text evidence="2">The sequence shown here is derived from an EMBL/GenBank/DDBJ whole genome shotgun (WGS) entry which is preliminary data.</text>
</comment>
<dbReference type="Pfam" id="PF24032">
    <property type="entry name" value="YQBQ"/>
    <property type="match status" value="1"/>
</dbReference>
<proteinExistence type="predicted"/>
<dbReference type="Proteomes" id="UP001165492">
    <property type="component" value="Unassembled WGS sequence"/>
</dbReference>
<keyword evidence="3" id="KW-1185">Reference proteome</keyword>
<dbReference type="RefSeq" id="WP_229536587.1">
    <property type="nucleotide sequence ID" value="NZ_JAJHJB010000037.1"/>
</dbReference>
<evidence type="ECO:0000259" key="1">
    <source>
        <dbReference type="Pfam" id="PF24032"/>
    </source>
</evidence>
<dbReference type="InterPro" id="IPR056937">
    <property type="entry name" value="YqbQ/XkdQ"/>
</dbReference>
<accession>A0ABS8HX66</accession>
<evidence type="ECO:0000313" key="3">
    <source>
        <dbReference type="Proteomes" id="UP001165492"/>
    </source>
</evidence>
<sequence length="339" mass="37844">MQLARQAKLILTYDNIDISEDLAPYQLSVEYTDQSSAKADDLQITLEDRAGLWRGDWLPQKGATLQATIQTKNWELDGQEETLPCGTFEIDEIECSGSPDVVTIKAASVPDSIGLRGVDRTKAWEKTQLTVIAREIAQNAGLELLFESDDIPEYDRTEQTEQSDLSFLMKLCEDAGLALKITGTQIVIFDEEKYEQAEPVMTILKGESWVKSYRITSSTRDVYTACAIKYHDAATNETLEYVFMPPEKANTAKTLRINERIDSIAKAEKLAKSKLRQKNKEETKMSLSLIGCTKLVGGVTVMVEGWGNFDGKYFVTDAKHSISGGYSTSINIRRCLSGY</sequence>
<evidence type="ECO:0000313" key="2">
    <source>
        <dbReference type="EMBL" id="MCC5467620.1"/>
    </source>
</evidence>